<sequence length="300" mass="34384">MFTKSNFYSVADFPMDGRYYPTTFSVRDEQLHTAMTRQANKLYTIPALIKFEPLMDSAIELFIQRLREEFARPQKPCPIHEWLHFLVGQMHWLDRLLSKNPIISIGPPSSADSAAFAASQLQARRSGTDRHDIGRPDFLDEFLKLQEEDSTVTDAAVMAWMLSNVIAGSDTTAIELQSIVFFLSKNHKARRKLQDELDSADLGATPQWKDVSKLPYLDAVVSEAMRCHPVVGILWERVVPPKRLDMRKVAAALYSNFDVRLINPKKNFDRTAKFFFFHKDLDVIITERSRGSRDFEPGET</sequence>
<dbReference type="GO" id="GO:0016705">
    <property type="term" value="F:oxidoreductase activity, acting on paired donors, with incorporation or reduction of molecular oxygen"/>
    <property type="evidence" value="ECO:0007669"/>
    <property type="project" value="InterPro"/>
</dbReference>
<dbReference type="PANTHER" id="PTHR24305:SF180">
    <property type="entry name" value="P450, PUTATIVE (EUROFUNG)-RELATED"/>
    <property type="match status" value="1"/>
</dbReference>
<protein>
    <recommendedName>
        <fullName evidence="3">Cytochrome P450</fullName>
    </recommendedName>
</protein>
<gene>
    <name evidence="1" type="ORF">KVT40_007053</name>
</gene>
<dbReference type="GO" id="GO:0020037">
    <property type="term" value="F:heme binding"/>
    <property type="evidence" value="ECO:0007669"/>
    <property type="project" value="InterPro"/>
</dbReference>
<dbReference type="Pfam" id="PF00067">
    <property type="entry name" value="p450"/>
    <property type="match status" value="1"/>
</dbReference>
<name>A0A8K0KXF1_9PEZI</name>
<dbReference type="PANTHER" id="PTHR24305">
    <property type="entry name" value="CYTOCHROME P450"/>
    <property type="match status" value="1"/>
</dbReference>
<organism evidence="1 2">
    <name type="scientific">Elsinoe batatas</name>
    <dbReference type="NCBI Taxonomy" id="2601811"/>
    <lineage>
        <taxon>Eukaryota</taxon>
        <taxon>Fungi</taxon>
        <taxon>Dikarya</taxon>
        <taxon>Ascomycota</taxon>
        <taxon>Pezizomycotina</taxon>
        <taxon>Dothideomycetes</taxon>
        <taxon>Dothideomycetidae</taxon>
        <taxon>Myriangiales</taxon>
        <taxon>Elsinoaceae</taxon>
        <taxon>Elsinoe</taxon>
    </lineage>
</organism>
<reference evidence="1" key="1">
    <citation type="submission" date="2021-07" db="EMBL/GenBank/DDBJ databases">
        <title>Elsinoe batatas strain:CRI-CJ2 Genome sequencing and assembly.</title>
        <authorList>
            <person name="Huang L."/>
        </authorList>
    </citation>
    <scope>NUCLEOTIDE SEQUENCE</scope>
    <source>
        <strain evidence="1">CRI-CJ2</strain>
    </source>
</reference>
<dbReference type="GO" id="GO:0004497">
    <property type="term" value="F:monooxygenase activity"/>
    <property type="evidence" value="ECO:0007669"/>
    <property type="project" value="InterPro"/>
</dbReference>
<proteinExistence type="predicted"/>
<dbReference type="AlphaFoldDB" id="A0A8K0KXF1"/>
<dbReference type="SUPFAM" id="SSF48264">
    <property type="entry name" value="Cytochrome P450"/>
    <property type="match status" value="1"/>
</dbReference>
<evidence type="ECO:0000313" key="1">
    <source>
        <dbReference type="EMBL" id="KAG8625302.1"/>
    </source>
</evidence>
<dbReference type="InterPro" id="IPR036396">
    <property type="entry name" value="Cyt_P450_sf"/>
</dbReference>
<dbReference type="Proteomes" id="UP000809789">
    <property type="component" value="Unassembled WGS sequence"/>
</dbReference>
<evidence type="ECO:0008006" key="3">
    <source>
        <dbReference type="Google" id="ProtNLM"/>
    </source>
</evidence>
<dbReference type="InterPro" id="IPR001128">
    <property type="entry name" value="Cyt_P450"/>
</dbReference>
<dbReference type="EMBL" id="JAESVG020000008">
    <property type="protein sequence ID" value="KAG8625302.1"/>
    <property type="molecule type" value="Genomic_DNA"/>
</dbReference>
<dbReference type="InterPro" id="IPR050121">
    <property type="entry name" value="Cytochrome_P450_monoxygenase"/>
</dbReference>
<comment type="caution">
    <text evidence="1">The sequence shown here is derived from an EMBL/GenBank/DDBJ whole genome shotgun (WGS) entry which is preliminary data.</text>
</comment>
<dbReference type="Gene3D" id="1.10.630.10">
    <property type="entry name" value="Cytochrome P450"/>
    <property type="match status" value="1"/>
</dbReference>
<accession>A0A8K0KXF1</accession>
<evidence type="ECO:0000313" key="2">
    <source>
        <dbReference type="Proteomes" id="UP000809789"/>
    </source>
</evidence>
<dbReference type="OrthoDB" id="3934656at2759"/>
<dbReference type="GO" id="GO:0005506">
    <property type="term" value="F:iron ion binding"/>
    <property type="evidence" value="ECO:0007669"/>
    <property type="project" value="InterPro"/>
</dbReference>
<keyword evidence="2" id="KW-1185">Reference proteome</keyword>